<comment type="caution">
    <text evidence="2">The sequence shown here is derived from an EMBL/GenBank/DDBJ whole genome shotgun (WGS) entry which is preliminary data.</text>
</comment>
<evidence type="ECO:0000259" key="1">
    <source>
        <dbReference type="Pfam" id="PF23859"/>
    </source>
</evidence>
<evidence type="ECO:0000313" key="3">
    <source>
        <dbReference type="Proteomes" id="UP000598146"/>
    </source>
</evidence>
<evidence type="ECO:0000313" key="2">
    <source>
        <dbReference type="EMBL" id="MBG0568085.1"/>
    </source>
</evidence>
<protein>
    <recommendedName>
        <fullName evidence="1">DeoxyPurine in DNA protein A domain-containing protein</fullName>
    </recommendedName>
</protein>
<sequence>MRLGVPLFVSDRRLRRYRQLPRAAAPWALDSGGFTELSQYGTWDTGPTPAVYATRVRRYRDEIGHLAWAAPQDWMCEPPVLAKTGLSVAEHQTRTVDNYQQLRDLAPGLPWVPVVQGWIPGDYLACADRYHRAGIDLTGLPLVGVGSVCRRQSTALVGEILTVLHRAGITRLHGFGFKTLGLARHGHLLASADSMAWSAQARRQPALPGCTGHRNCANCLRYALAWRTRVLTAIATATAQPALFGLDPAGWPA</sequence>
<name>A0A931CDV3_9ACTN</name>
<proteinExistence type="predicted"/>
<accession>A0A931CDV3</accession>
<dbReference type="Pfam" id="PF23859">
    <property type="entry name" value="DpdA"/>
    <property type="match status" value="1"/>
</dbReference>
<dbReference type="AlphaFoldDB" id="A0A931CDV3"/>
<feature type="domain" description="DeoxyPurine in DNA protein A" evidence="1">
    <location>
        <begin position="4"/>
        <end position="235"/>
    </location>
</feature>
<dbReference type="InterPro" id="IPR055645">
    <property type="entry name" value="DpdA"/>
</dbReference>
<dbReference type="Proteomes" id="UP000598146">
    <property type="component" value="Unassembled WGS sequence"/>
</dbReference>
<gene>
    <name evidence="2" type="ORF">I4J89_42310</name>
</gene>
<reference evidence="2" key="1">
    <citation type="submission" date="2020-11" db="EMBL/GenBank/DDBJ databases">
        <title>Isolation and identification of active actinomycetes.</title>
        <authorList>
            <person name="Sun X."/>
        </authorList>
    </citation>
    <scope>NUCLEOTIDE SEQUENCE</scope>
    <source>
        <strain evidence="2">NEAU-A11</strain>
    </source>
</reference>
<dbReference type="EMBL" id="JADQTO010000034">
    <property type="protein sequence ID" value="MBG0568085.1"/>
    <property type="molecule type" value="Genomic_DNA"/>
</dbReference>
<organism evidence="2 3">
    <name type="scientific">Actinoplanes aureus</name>
    <dbReference type="NCBI Taxonomy" id="2792083"/>
    <lineage>
        <taxon>Bacteria</taxon>
        <taxon>Bacillati</taxon>
        <taxon>Actinomycetota</taxon>
        <taxon>Actinomycetes</taxon>
        <taxon>Micromonosporales</taxon>
        <taxon>Micromonosporaceae</taxon>
        <taxon>Actinoplanes</taxon>
    </lineage>
</organism>
<keyword evidence="3" id="KW-1185">Reference proteome</keyword>